<dbReference type="Gene3D" id="3.40.30.10">
    <property type="entry name" value="Glutaredoxin"/>
    <property type="match status" value="1"/>
</dbReference>
<proteinExistence type="predicted"/>
<evidence type="ECO:0000313" key="1">
    <source>
        <dbReference type="EMBL" id="ACJ32836.1"/>
    </source>
</evidence>
<dbReference type="EMBL" id="CP000922">
    <property type="protein sequence ID" value="ACJ32836.1"/>
    <property type="molecule type" value="Genomic_DNA"/>
</dbReference>
<dbReference type="InterPro" id="IPR036249">
    <property type="entry name" value="Thioredoxin-like_sf"/>
</dbReference>
<evidence type="ECO:0000313" key="2">
    <source>
        <dbReference type="Proteomes" id="UP000000742"/>
    </source>
</evidence>
<dbReference type="AlphaFoldDB" id="B7GK79"/>
<dbReference type="InterPro" id="IPR022551">
    <property type="entry name" value="BrxC"/>
</dbReference>
<dbReference type="Proteomes" id="UP000000742">
    <property type="component" value="Chromosome"/>
</dbReference>
<organism evidence="1 2">
    <name type="scientific">Anoxybacillus flavithermus (strain DSM 21510 / WK1)</name>
    <dbReference type="NCBI Taxonomy" id="491915"/>
    <lineage>
        <taxon>Bacteria</taxon>
        <taxon>Bacillati</taxon>
        <taxon>Bacillota</taxon>
        <taxon>Bacilli</taxon>
        <taxon>Bacillales</taxon>
        <taxon>Anoxybacillaceae</taxon>
        <taxon>Anoxybacillus</taxon>
    </lineage>
</organism>
<protein>
    <submittedName>
        <fullName evidence="1">Thioredoxin</fullName>
    </submittedName>
</protein>
<name>B7GK79_ANOFW</name>
<dbReference type="eggNOG" id="COG3118">
    <property type="taxonomic scope" value="Bacteria"/>
</dbReference>
<gene>
    <name evidence="1" type="ordered locus">Aflv_0452</name>
</gene>
<sequence>MHMEKIETIEQFKQIYSFHRPFLLMKHSLTCPISHRAWGEFERFTKDFPHIHAYYLHVQHARPLSQHIAETFHVKHESPQVLWVTNEGVAWHASHWNVTYEQIKKATMSES</sequence>
<dbReference type="STRING" id="491915.Aflv_0452"/>
<reference evidence="1 2" key="1">
    <citation type="journal article" date="2008" name="Genome Biol.">
        <title>Encapsulated in silica: genome, proteome and physiology of the thermophilic bacterium Anoxybacillus flavithermus WK1.</title>
        <authorList>
            <person name="Saw J.H."/>
            <person name="Mountain B.W."/>
            <person name="Feng L."/>
            <person name="Omelchenko M.V."/>
            <person name="Hou S."/>
            <person name="Saito J.A."/>
            <person name="Stott M.B."/>
            <person name="Li D."/>
            <person name="Zhao G."/>
            <person name="Wu J."/>
            <person name="Galperin M.Y."/>
            <person name="Koonin E.V."/>
            <person name="Makarova K.S."/>
            <person name="Wolf Y.I."/>
            <person name="Rigden D.J."/>
            <person name="Dunfield P.F."/>
            <person name="Wang L."/>
            <person name="Alam M."/>
        </authorList>
    </citation>
    <scope>NUCLEOTIDE SEQUENCE [LARGE SCALE GENOMIC DNA]</scope>
    <source>
        <strain evidence="2">DSM 21510 / WK1</strain>
    </source>
</reference>
<dbReference type="SUPFAM" id="SSF52833">
    <property type="entry name" value="Thioredoxin-like"/>
    <property type="match status" value="1"/>
</dbReference>
<dbReference type="Pfam" id="PF11009">
    <property type="entry name" value="BrxC"/>
    <property type="match status" value="1"/>
</dbReference>
<dbReference type="KEGG" id="afl:Aflv_0452"/>
<dbReference type="HOGENOM" id="CLU_153787_1_1_9"/>
<dbReference type="NCBIfam" id="TIGR04019">
    <property type="entry name" value="B_thiol_YtxJ"/>
    <property type="match status" value="1"/>
</dbReference>
<accession>B7GK79</accession>